<dbReference type="SUPFAM" id="SSF48508">
    <property type="entry name" value="Nuclear receptor ligand-binding domain"/>
    <property type="match status" value="1"/>
</dbReference>
<gene>
    <name evidence="12" type="ORF">MEDL_23025</name>
</gene>
<dbReference type="PRINTS" id="PR00398">
    <property type="entry name" value="STRDHORMONER"/>
</dbReference>
<dbReference type="PRINTS" id="PR00047">
    <property type="entry name" value="STROIDFINGER"/>
</dbReference>
<reference evidence="12" key="1">
    <citation type="submission" date="2021-03" db="EMBL/GenBank/DDBJ databases">
        <authorList>
            <person name="Bekaert M."/>
        </authorList>
    </citation>
    <scope>NUCLEOTIDE SEQUENCE</scope>
</reference>
<dbReference type="AlphaFoldDB" id="A0A8S3RPR3"/>
<dbReference type="SMART" id="SM00430">
    <property type="entry name" value="HOLI"/>
    <property type="match status" value="1"/>
</dbReference>
<keyword evidence="5 9" id="KW-0238">DNA-binding</keyword>
<dbReference type="PANTHER" id="PTHR24082:SF506">
    <property type="entry name" value="NR LBD DOMAIN-CONTAINING PROTEIN"/>
    <property type="match status" value="1"/>
</dbReference>
<keyword evidence="6 9" id="KW-0804">Transcription</keyword>
<dbReference type="PANTHER" id="PTHR24082">
    <property type="entry name" value="NUCLEAR HORMONE RECEPTOR"/>
    <property type="match status" value="1"/>
</dbReference>
<sequence length="575" mass="65552">MKTLEEEEMELLQQVECDIPNAVAEYTEIISSPQKDDPNIVTKRTVFDLQHEEEADKNIEKEHIKNISVGTSGMDNIQPFAESQAQSSYNLPTCLGAEEEHLHINHHSTILEKSQNVVTLPVQNINSSNQLCSDYSPTSISQETQLSYSSRDTDNDDTLSCLSHVSSPVNSNHISTNYSRQNSTSSSLKTSHCLPPCRICGEKASGFHYGVNTCEACKGFFRRSIKRVTQYKCVESNNSCVIEPGKRNICPKCRFDKCVKVGMSKSAIKTGRYTHEKRTQDIREVKKLETGSPDCVPAVISCQDMEELKDLAMILVDAQKDMYGPIFEYWINDDTIYELAQDYLRQHKAKADIFGDLHTLPEDEFKNFYNTTGIDIDNRIELMSEIATTLENGVSKYINFVKNIPGFISLCLEDQAALIKASRFEFWFIGYQRFVCPDLEVTTGGMKQCHHKTELAKVVGNEFVEELFEHSRKIQSLQLTCDDIAVLRSFLVVSPDRCTLKDRDAVEKIQWKLLMCMKYLFEVNHKPEERYLSKVLDRVASLRVLSEMNEKRAQSIKLEWPILKNHPLLVELMSG</sequence>
<dbReference type="EMBL" id="CAJPWZ010001124">
    <property type="protein sequence ID" value="CAG2208828.1"/>
    <property type="molecule type" value="Genomic_DNA"/>
</dbReference>
<dbReference type="Pfam" id="PF00105">
    <property type="entry name" value="zf-C4"/>
    <property type="match status" value="1"/>
</dbReference>
<evidence type="ECO:0000313" key="12">
    <source>
        <dbReference type="EMBL" id="CAG2208828.1"/>
    </source>
</evidence>
<name>A0A8S3RPR3_MYTED</name>
<dbReference type="Gene3D" id="1.10.565.10">
    <property type="entry name" value="Retinoid X Receptor"/>
    <property type="match status" value="1"/>
</dbReference>
<comment type="caution">
    <text evidence="12">The sequence shown here is derived from an EMBL/GenBank/DDBJ whole genome shotgun (WGS) entry which is preliminary data.</text>
</comment>
<evidence type="ECO:0000256" key="4">
    <source>
        <dbReference type="ARBA" id="ARBA00023015"/>
    </source>
</evidence>
<dbReference type="PROSITE" id="PS51843">
    <property type="entry name" value="NR_LBD"/>
    <property type="match status" value="1"/>
</dbReference>
<dbReference type="GO" id="GO:0043565">
    <property type="term" value="F:sequence-specific DNA binding"/>
    <property type="evidence" value="ECO:0007669"/>
    <property type="project" value="InterPro"/>
</dbReference>
<evidence type="ECO:0000313" key="13">
    <source>
        <dbReference type="Proteomes" id="UP000683360"/>
    </source>
</evidence>
<dbReference type="GO" id="GO:0008270">
    <property type="term" value="F:zinc ion binding"/>
    <property type="evidence" value="ECO:0007669"/>
    <property type="project" value="UniProtKB-KW"/>
</dbReference>
<dbReference type="InterPro" id="IPR001723">
    <property type="entry name" value="Nuclear_hrmn_rcpt"/>
</dbReference>
<dbReference type="Pfam" id="PF00104">
    <property type="entry name" value="Hormone_recep"/>
    <property type="match status" value="1"/>
</dbReference>
<accession>A0A8S3RPR3</accession>
<keyword evidence="8 9" id="KW-0539">Nucleus</keyword>
<evidence type="ECO:0000256" key="6">
    <source>
        <dbReference type="ARBA" id="ARBA00023163"/>
    </source>
</evidence>
<feature type="domain" description="Nuclear receptor" evidence="10">
    <location>
        <begin position="194"/>
        <end position="270"/>
    </location>
</feature>
<feature type="domain" description="NR LBD" evidence="11">
    <location>
        <begin position="349"/>
        <end position="575"/>
    </location>
</feature>
<dbReference type="Gene3D" id="3.30.50.10">
    <property type="entry name" value="Erythroid Transcription Factor GATA-1, subunit A"/>
    <property type="match status" value="1"/>
</dbReference>
<dbReference type="InterPro" id="IPR013088">
    <property type="entry name" value="Znf_NHR/GATA"/>
</dbReference>
<dbReference type="InterPro" id="IPR000536">
    <property type="entry name" value="Nucl_hrmn_rcpt_lig-bd"/>
</dbReference>
<dbReference type="PROSITE" id="PS51030">
    <property type="entry name" value="NUCLEAR_REC_DBD_2"/>
    <property type="match status" value="1"/>
</dbReference>
<evidence type="ECO:0000256" key="5">
    <source>
        <dbReference type="ARBA" id="ARBA00023125"/>
    </source>
</evidence>
<comment type="similarity">
    <text evidence="9">Belongs to the nuclear hormone receptor family.</text>
</comment>
<evidence type="ECO:0000256" key="2">
    <source>
        <dbReference type="ARBA" id="ARBA00022771"/>
    </source>
</evidence>
<organism evidence="12 13">
    <name type="scientific">Mytilus edulis</name>
    <name type="common">Blue mussel</name>
    <dbReference type="NCBI Taxonomy" id="6550"/>
    <lineage>
        <taxon>Eukaryota</taxon>
        <taxon>Metazoa</taxon>
        <taxon>Spiralia</taxon>
        <taxon>Lophotrochozoa</taxon>
        <taxon>Mollusca</taxon>
        <taxon>Bivalvia</taxon>
        <taxon>Autobranchia</taxon>
        <taxon>Pteriomorphia</taxon>
        <taxon>Mytilida</taxon>
        <taxon>Mytiloidea</taxon>
        <taxon>Mytilidae</taxon>
        <taxon>Mytilinae</taxon>
        <taxon>Mytilus</taxon>
    </lineage>
</organism>
<proteinExistence type="inferred from homology"/>
<dbReference type="InterPro" id="IPR050234">
    <property type="entry name" value="Nuclear_hormone_rcpt_NR1"/>
</dbReference>
<comment type="subcellular location">
    <subcellularLocation>
        <location evidence="9">Nucleus</location>
    </subcellularLocation>
</comment>
<evidence type="ECO:0000256" key="7">
    <source>
        <dbReference type="ARBA" id="ARBA00023170"/>
    </source>
</evidence>
<evidence type="ECO:0000259" key="10">
    <source>
        <dbReference type="PROSITE" id="PS51030"/>
    </source>
</evidence>
<keyword evidence="2 9" id="KW-0863">Zinc-finger</keyword>
<keyword evidence="4 9" id="KW-0805">Transcription regulation</keyword>
<dbReference type="OrthoDB" id="6081310at2759"/>
<keyword evidence="1 9" id="KW-0479">Metal-binding</keyword>
<dbReference type="PROSITE" id="PS00031">
    <property type="entry name" value="NUCLEAR_REC_DBD_1"/>
    <property type="match status" value="1"/>
</dbReference>
<evidence type="ECO:0000256" key="9">
    <source>
        <dbReference type="RuleBase" id="RU004334"/>
    </source>
</evidence>
<dbReference type="GO" id="GO:0005634">
    <property type="term" value="C:nucleus"/>
    <property type="evidence" value="ECO:0007669"/>
    <property type="project" value="UniProtKB-SubCell"/>
</dbReference>
<dbReference type="Proteomes" id="UP000683360">
    <property type="component" value="Unassembled WGS sequence"/>
</dbReference>
<dbReference type="InterPro" id="IPR001628">
    <property type="entry name" value="Znf_hrmn_rcpt"/>
</dbReference>
<evidence type="ECO:0000256" key="1">
    <source>
        <dbReference type="ARBA" id="ARBA00022723"/>
    </source>
</evidence>
<dbReference type="GO" id="GO:0003700">
    <property type="term" value="F:DNA-binding transcription factor activity"/>
    <property type="evidence" value="ECO:0007669"/>
    <property type="project" value="InterPro"/>
</dbReference>
<evidence type="ECO:0000256" key="3">
    <source>
        <dbReference type="ARBA" id="ARBA00022833"/>
    </source>
</evidence>
<keyword evidence="7 9" id="KW-0675">Receptor</keyword>
<keyword evidence="3 9" id="KW-0862">Zinc</keyword>
<dbReference type="InterPro" id="IPR035500">
    <property type="entry name" value="NHR-like_dom_sf"/>
</dbReference>
<dbReference type="SUPFAM" id="SSF57716">
    <property type="entry name" value="Glucocorticoid receptor-like (DNA-binding domain)"/>
    <property type="match status" value="1"/>
</dbReference>
<protein>
    <submittedName>
        <fullName evidence="12">Uncharacterized protein</fullName>
    </submittedName>
</protein>
<evidence type="ECO:0000256" key="8">
    <source>
        <dbReference type="ARBA" id="ARBA00023242"/>
    </source>
</evidence>
<keyword evidence="13" id="KW-1185">Reference proteome</keyword>
<evidence type="ECO:0000259" key="11">
    <source>
        <dbReference type="PROSITE" id="PS51843"/>
    </source>
</evidence>
<dbReference type="CDD" id="cd06916">
    <property type="entry name" value="NR_DBD_like"/>
    <property type="match status" value="1"/>
</dbReference>
<dbReference type="SMART" id="SM00399">
    <property type="entry name" value="ZnF_C4"/>
    <property type="match status" value="1"/>
</dbReference>